<feature type="region of interest" description="Disordered" evidence="3">
    <location>
        <begin position="914"/>
        <end position="951"/>
    </location>
</feature>
<dbReference type="KEGG" id="taes:123188246"/>
<proteinExistence type="predicted"/>
<feature type="region of interest" description="Disordered" evidence="3">
    <location>
        <begin position="444"/>
        <end position="504"/>
    </location>
</feature>
<dbReference type="Gramene" id="TraesCS1A02G051400.1">
    <property type="protein sequence ID" value="TraesCS1A02G051400.1"/>
    <property type="gene ID" value="TraesCS1A02G051400"/>
</dbReference>
<dbReference type="OMA" id="IVHSHEK"/>
<keyword evidence="6" id="KW-1185">Reference proteome</keyword>
<reference evidence="5" key="2">
    <citation type="submission" date="2018-10" db="UniProtKB">
        <authorList>
            <consortium name="EnsemblPlants"/>
        </authorList>
    </citation>
    <scope>IDENTIFICATION</scope>
</reference>
<dbReference type="OrthoDB" id="616075at2759"/>
<gene>
    <name evidence="5" type="primary">LOC123188246</name>
</gene>
<dbReference type="InterPro" id="IPR056889">
    <property type="entry name" value="NET2A-D/KIP1-like_C"/>
</dbReference>
<protein>
    <recommendedName>
        <fullName evidence="4">NAB domain-containing protein</fullName>
    </recommendedName>
</protein>
<dbReference type="STRING" id="4565.A0A3B5XUJ6"/>
<dbReference type="SMR" id="A0A3B5XUJ6"/>
<dbReference type="PROSITE" id="PS51774">
    <property type="entry name" value="NAB"/>
    <property type="match status" value="1"/>
</dbReference>
<evidence type="ECO:0000313" key="5">
    <source>
        <dbReference type="EnsemblPlants" id="TraesCS1A02G051400.1"/>
    </source>
</evidence>
<dbReference type="Pfam" id="PF24918">
    <property type="entry name" value="NET2A_C"/>
    <property type="match status" value="1"/>
</dbReference>
<dbReference type="RefSeq" id="XP_044456220.1">
    <property type="nucleotide sequence ID" value="XM_044600285.1"/>
</dbReference>
<dbReference type="Pfam" id="PF25014">
    <property type="entry name" value="NET2A"/>
    <property type="match status" value="1"/>
</dbReference>
<feature type="region of interest" description="Disordered" evidence="3">
    <location>
        <begin position="137"/>
        <end position="167"/>
    </location>
</feature>
<dbReference type="Gramene" id="TraesCAD_scaffold_043226_01G000200.1">
    <property type="protein sequence ID" value="TraesCAD_scaffold_043226_01G000200.1"/>
    <property type="gene ID" value="TraesCAD_scaffold_043226_01G000200"/>
</dbReference>
<feature type="coiled-coil region" evidence="2">
    <location>
        <begin position="1131"/>
        <end position="1183"/>
    </location>
</feature>
<dbReference type="Gramene" id="TraesPARA_EIv1.0_0090460.1">
    <property type="protein sequence ID" value="TraesPARA_EIv1.0_0090460.1.CDS"/>
    <property type="gene ID" value="TraesPARA_EIv1.0_0090460"/>
</dbReference>
<feature type="compositionally biased region" description="Basic and acidic residues" evidence="3">
    <location>
        <begin position="1071"/>
        <end position="1088"/>
    </location>
</feature>
<organism evidence="5">
    <name type="scientific">Triticum aestivum</name>
    <name type="common">Wheat</name>
    <dbReference type="NCBI Taxonomy" id="4565"/>
    <lineage>
        <taxon>Eukaryota</taxon>
        <taxon>Viridiplantae</taxon>
        <taxon>Streptophyta</taxon>
        <taxon>Embryophyta</taxon>
        <taxon>Tracheophyta</taxon>
        <taxon>Spermatophyta</taxon>
        <taxon>Magnoliopsida</taxon>
        <taxon>Liliopsida</taxon>
        <taxon>Poales</taxon>
        <taxon>Poaceae</taxon>
        <taxon>BOP clade</taxon>
        <taxon>Pooideae</taxon>
        <taxon>Triticodae</taxon>
        <taxon>Triticeae</taxon>
        <taxon>Triticinae</taxon>
        <taxon>Triticum</taxon>
    </lineage>
</organism>
<feature type="compositionally biased region" description="Polar residues" evidence="3">
    <location>
        <begin position="936"/>
        <end position="951"/>
    </location>
</feature>
<dbReference type="Proteomes" id="UP000019116">
    <property type="component" value="Chromosome 1A"/>
</dbReference>
<evidence type="ECO:0000313" key="6">
    <source>
        <dbReference type="Proteomes" id="UP000019116"/>
    </source>
</evidence>
<dbReference type="GO" id="GO:0003779">
    <property type="term" value="F:actin binding"/>
    <property type="evidence" value="ECO:0007669"/>
    <property type="project" value="InterPro"/>
</dbReference>
<dbReference type="Gramene" id="TraesCLE_scaffold_043222_01G000100.1">
    <property type="protein sequence ID" value="TraesCLE_scaffold_043222_01G000100.1"/>
    <property type="gene ID" value="TraesCLE_scaffold_043222_01G000100"/>
</dbReference>
<dbReference type="PANTHER" id="PTHR31631:SF0">
    <property type="entry name" value="PROTEIN NETWORKED 2D"/>
    <property type="match status" value="1"/>
</dbReference>
<dbReference type="Gramene" id="TraesCS1A03G0125200.1">
    <property type="protein sequence ID" value="TraesCS1A03G0125200.1.CDS"/>
    <property type="gene ID" value="TraesCS1A03G0125200"/>
</dbReference>
<sequence>MLQRAASNAYSWWWASHIRTRQSKWLDSNLQDMEDRVKCILLLLGEEADSFAKRAEMYYKRRPEVISSVEEAYRAYRALAERYDHMSGELHKANHTVATAFPDQVQYSMLEEDDDSLPKAFTTVDPRKIHKSTVEGLMNKKKGRKPGQKDGGKNCAAPDNKENAQKEVSRMQKEILVLQTEKEFIKSSYESGIAKYWDLEKQINDMHEEVCYFQEEFNESAVIEDDEARALMTATALKSCEEAIARLREQQKLSFSQAMVELERASVSREKLKNIMKEHGKFLSDSGNSLHENVRNDASVKMDDAYYMKQEKIGMEAIVDKIKEYFQKDTCISVAEIAEKIDDIVNKVVDLELMVSSQTAKIDRLCLENTELEMSLQELEGQKAAVTSGSGELNDKLEKAEDELMRVQYLESSFHAEENIVYSNFAETASSFCCITDLLQSPPVEHQGGSAPRLTHEATPSADTASSGKCEKTEPEEDPQMDKATTKPDIDGVPDNSGKLEPATVSDNCHHDIKEERQYCVDDLEDLWDCGLERKSSFAVASVNKETAEDVITDMLQSPLTEHQAGCVPTLTDEATPAPDTEPPGECEKIKPEEDPQMGKATRKPDIYGLPDCSSKLELATVSDNSHQSNCYNDIKAERHDSTDDLEDLWDCGFERNASFAVASVNKETAENADNDTTDMLQSPLTEHQADYAPTMTDEATPPADTEPSGECEKIKPEEDNQMDNDTQKLDIDGFLDWSGKSEIAIISVDSENLWQFELDGKSSFAAASVDNGTAENADNSTSGEHNNTEVKYNHGAIGRNMQPYVVHSHEQGSVDRLHQSSPEVPWDHDLKLVDGKQDSLTVVHSTFGGHSEQDMNIEERLEDSHFTENFTPGNGKTVGVGDQENNMANMQQLLMSELQDKEMVLLTECKKKESEEDPGMGKATRKPEIYGFTDCPSNSELANNNDNTQPSNSYHEIMAEKHDSAGDSEDLWYFGLERKSSFAAATVNKEKAENADNRAFGEHNNKEVKYVHETVGNNGSSMQSYVVHSHEQGSLDRLHHISSEVPGDHHVKSEDDKQDSSTADYSISKGHSEEEMKKAEESEDAHATENSIPGSEKADVVRDQDGNMANLQKLLMSGLQDKEKVLLTEYTSILRNYKNAKRRLTEVELKNQECLDEMKAMMSELRSANELKDKEIRSLRELLNTSTVKDAQQNGHQMNTYTSLSIKSGSFRGHRRIPSFLPGHQRRQSASSSLRIIMKNSSPKNKDDASHDAVFEPERIGMGDIRLTNILDIQNASPLEDKFRRDIDGLLEENLEFWMKFSTSFEKILELQTKHDQLQSEIGKRTNADKLKENSGGTGDPLAEAQPETIEKRLRELKIEMQVWLEQNAMFKGELQCRFASLCGIQEEIQAAMEMDAETVEGIQFTSYHAAKFQGEILSMKQENDKVADELQAGLDYIRGLQEEIEKILAKILKSTSLSGSKGSSPWRNAPSKSRVPLRSFLFPAKKKKPSLLACMNPALQKQYSDMAFFAKME</sequence>
<dbReference type="Pfam" id="PF07765">
    <property type="entry name" value="KIP1"/>
    <property type="match status" value="1"/>
</dbReference>
<dbReference type="GeneID" id="123188246"/>
<feature type="region of interest" description="Disordered" evidence="3">
    <location>
        <begin position="1323"/>
        <end position="1344"/>
    </location>
</feature>
<name>A0A3B5XUJ6_WHEAT</name>
<keyword evidence="1 2" id="KW-0175">Coiled coil</keyword>
<evidence type="ECO:0000256" key="3">
    <source>
        <dbReference type="SAM" id="MobiDB-lite"/>
    </source>
</evidence>
<dbReference type="PANTHER" id="PTHR31631">
    <property type="entry name" value="PROTEIN NETWORKED 2D"/>
    <property type="match status" value="1"/>
</dbReference>
<accession>A0A3B5XUJ6</accession>
<feature type="region of interest" description="Disordered" evidence="3">
    <location>
        <begin position="1046"/>
        <end position="1103"/>
    </location>
</feature>
<dbReference type="Gramene" id="TraesROB_scaffold_042757_01G000100.1">
    <property type="protein sequence ID" value="TraesROB_scaffold_042757_01G000100.1"/>
    <property type="gene ID" value="TraesROB_scaffold_042757_01G000100"/>
</dbReference>
<feature type="region of interest" description="Disordered" evidence="3">
    <location>
        <begin position="695"/>
        <end position="726"/>
    </location>
</feature>
<feature type="region of interest" description="Disordered" evidence="3">
    <location>
        <begin position="573"/>
        <end position="607"/>
    </location>
</feature>
<evidence type="ECO:0000256" key="2">
    <source>
        <dbReference type="SAM" id="Coils"/>
    </source>
</evidence>
<dbReference type="PaxDb" id="4565-Traes_1AS_BC2A165FE.1"/>
<evidence type="ECO:0000256" key="1">
    <source>
        <dbReference type="ARBA" id="ARBA00023054"/>
    </source>
</evidence>
<dbReference type="InterPro" id="IPR011684">
    <property type="entry name" value="NAB"/>
</dbReference>
<dbReference type="InterPro" id="IPR056888">
    <property type="entry name" value="NET2A-D/KIP1-like_dom"/>
</dbReference>
<reference evidence="5" key="1">
    <citation type="submission" date="2018-08" db="EMBL/GenBank/DDBJ databases">
        <authorList>
            <person name="Rossello M."/>
        </authorList>
    </citation>
    <scope>NUCLEOTIDE SEQUENCE [LARGE SCALE GENOMIC DNA]</scope>
    <source>
        <strain evidence="5">cv. Chinese Spring</strain>
    </source>
</reference>
<feature type="domain" description="NAB" evidence="4">
    <location>
        <begin position="10"/>
        <end position="90"/>
    </location>
</feature>
<feature type="compositionally biased region" description="Basic and acidic residues" evidence="3">
    <location>
        <begin position="1323"/>
        <end position="1334"/>
    </location>
</feature>
<evidence type="ECO:0000259" key="4">
    <source>
        <dbReference type="PROSITE" id="PS51774"/>
    </source>
</evidence>
<feature type="compositionally biased region" description="Basic and acidic residues" evidence="3">
    <location>
        <begin position="480"/>
        <end position="490"/>
    </location>
</feature>
<feature type="compositionally biased region" description="Basic and acidic residues" evidence="3">
    <location>
        <begin position="1046"/>
        <end position="1060"/>
    </location>
</feature>
<dbReference type="Gramene" id="TraesJUL1A03G00018690.1">
    <property type="protein sequence ID" value="TraesJUL1A03G00018690.1"/>
    <property type="gene ID" value="TraesJUL1A03G00018690"/>
</dbReference>
<dbReference type="EnsemblPlants" id="TraesCS1A02G051400.1">
    <property type="protein sequence ID" value="TraesCS1A02G051400.1"/>
    <property type="gene ID" value="TraesCS1A02G051400"/>
</dbReference>